<accession>A0A919E5L3</accession>
<dbReference type="InterPro" id="IPR029046">
    <property type="entry name" value="LolA/LolB/LppX"/>
</dbReference>
<comment type="caution">
    <text evidence="3">The sequence shown here is derived from an EMBL/GenBank/DDBJ whole genome shotgun (WGS) entry which is preliminary data.</text>
</comment>
<dbReference type="EMBL" id="BNCI01000001">
    <property type="protein sequence ID" value="GHF15380.1"/>
    <property type="molecule type" value="Genomic_DNA"/>
</dbReference>
<dbReference type="SUPFAM" id="SSF89392">
    <property type="entry name" value="Prokaryotic lipoproteins and lipoprotein localization factors"/>
    <property type="match status" value="1"/>
</dbReference>
<dbReference type="CDD" id="cd16325">
    <property type="entry name" value="LolA"/>
    <property type="match status" value="1"/>
</dbReference>
<reference evidence="3" key="2">
    <citation type="submission" date="2020-09" db="EMBL/GenBank/DDBJ databases">
        <authorList>
            <person name="Sun Q."/>
            <person name="Kim S."/>
        </authorList>
    </citation>
    <scope>NUCLEOTIDE SEQUENCE</scope>
    <source>
        <strain evidence="3">KCTC 42590</strain>
    </source>
</reference>
<dbReference type="Pfam" id="PF03548">
    <property type="entry name" value="LolA"/>
    <property type="match status" value="1"/>
</dbReference>
<keyword evidence="4" id="KW-1185">Reference proteome</keyword>
<reference evidence="3" key="1">
    <citation type="journal article" date="2014" name="Int. J. Syst. Evol. Microbiol.">
        <title>Complete genome sequence of Corynebacterium casei LMG S-19264T (=DSM 44701T), isolated from a smear-ripened cheese.</title>
        <authorList>
            <consortium name="US DOE Joint Genome Institute (JGI-PGF)"/>
            <person name="Walter F."/>
            <person name="Albersmeier A."/>
            <person name="Kalinowski J."/>
            <person name="Ruckert C."/>
        </authorList>
    </citation>
    <scope>NUCLEOTIDE SEQUENCE</scope>
    <source>
        <strain evidence="3">KCTC 42590</strain>
    </source>
</reference>
<protein>
    <recommendedName>
        <fullName evidence="5">Outer membrane lipoprotein carrier protein LolA</fullName>
    </recommendedName>
</protein>
<dbReference type="InterPro" id="IPR004564">
    <property type="entry name" value="OM_lipoprot_carrier_LolA-like"/>
</dbReference>
<dbReference type="Proteomes" id="UP000630923">
    <property type="component" value="Unassembled WGS sequence"/>
</dbReference>
<evidence type="ECO:0008006" key="5">
    <source>
        <dbReference type="Google" id="ProtNLM"/>
    </source>
</evidence>
<dbReference type="PANTHER" id="PTHR35869:SF1">
    <property type="entry name" value="OUTER-MEMBRANE LIPOPROTEIN CARRIER PROTEIN"/>
    <property type="match status" value="1"/>
</dbReference>
<organism evidence="3 4">
    <name type="scientific">Kordiimonas sediminis</name>
    <dbReference type="NCBI Taxonomy" id="1735581"/>
    <lineage>
        <taxon>Bacteria</taxon>
        <taxon>Pseudomonadati</taxon>
        <taxon>Pseudomonadota</taxon>
        <taxon>Alphaproteobacteria</taxon>
        <taxon>Kordiimonadales</taxon>
        <taxon>Kordiimonadaceae</taxon>
        <taxon>Kordiimonas</taxon>
    </lineage>
</organism>
<evidence type="ECO:0000256" key="1">
    <source>
        <dbReference type="ARBA" id="ARBA00022729"/>
    </source>
</evidence>
<dbReference type="AlphaFoldDB" id="A0A919E5L3"/>
<name>A0A919E5L3_9PROT</name>
<sequence>MSILSKLLVGGFCVLGAHTVVWADMQPYTTVATQAQEVASPDPAPATLDPSADLPPLEEQTLAENPRFAALKKIQDYMAETQRLKADFIQRSPNGNIVEGTLYLAKPGRIRFEYAEDVPFLVVSDGEVLNFIDYEIGQVTKWPVSDTPLRALLNTRLDLTGLGASVDILSAGEKDVISLSAVDDKHPDRGAITLYFKDHSLSGVKDEALELISWTVKDAQGGLTYVELSNQITDPDLDPALWTFKDPRGASKRRRMR</sequence>
<dbReference type="PANTHER" id="PTHR35869">
    <property type="entry name" value="OUTER-MEMBRANE LIPOPROTEIN CARRIER PROTEIN"/>
    <property type="match status" value="1"/>
</dbReference>
<evidence type="ECO:0000313" key="4">
    <source>
        <dbReference type="Proteomes" id="UP000630923"/>
    </source>
</evidence>
<evidence type="ECO:0000313" key="3">
    <source>
        <dbReference type="EMBL" id="GHF15380.1"/>
    </source>
</evidence>
<dbReference type="RefSeq" id="WP_191250148.1">
    <property type="nucleotide sequence ID" value="NZ_BNCI01000001.1"/>
</dbReference>
<dbReference type="Gene3D" id="2.50.20.10">
    <property type="entry name" value="Lipoprotein localisation LolA/LolB/LppX"/>
    <property type="match status" value="1"/>
</dbReference>
<gene>
    <name evidence="3" type="ORF">GCM10017044_06910</name>
</gene>
<feature type="signal peptide" evidence="2">
    <location>
        <begin position="1"/>
        <end position="23"/>
    </location>
</feature>
<keyword evidence="1 2" id="KW-0732">Signal</keyword>
<evidence type="ECO:0000256" key="2">
    <source>
        <dbReference type="SAM" id="SignalP"/>
    </source>
</evidence>
<proteinExistence type="predicted"/>
<feature type="chain" id="PRO_5037069402" description="Outer membrane lipoprotein carrier protein LolA" evidence="2">
    <location>
        <begin position="24"/>
        <end position="257"/>
    </location>
</feature>